<organism evidence="1 2">
    <name type="scientific">Cystoisospora suis</name>
    <dbReference type="NCBI Taxonomy" id="483139"/>
    <lineage>
        <taxon>Eukaryota</taxon>
        <taxon>Sar</taxon>
        <taxon>Alveolata</taxon>
        <taxon>Apicomplexa</taxon>
        <taxon>Conoidasida</taxon>
        <taxon>Coccidia</taxon>
        <taxon>Eucoccidiorida</taxon>
        <taxon>Eimeriorina</taxon>
        <taxon>Sarcocystidae</taxon>
        <taxon>Cystoisospora</taxon>
    </lineage>
</organism>
<dbReference type="Proteomes" id="UP000221165">
    <property type="component" value="Unassembled WGS sequence"/>
</dbReference>
<name>A0A2C6KYR9_9APIC</name>
<protein>
    <submittedName>
        <fullName evidence="1">Microneme protein mic15</fullName>
    </submittedName>
</protein>
<dbReference type="GeneID" id="94427409"/>
<dbReference type="RefSeq" id="XP_067923824.1">
    <property type="nucleotide sequence ID" value="XM_068064198.1"/>
</dbReference>
<evidence type="ECO:0000313" key="2">
    <source>
        <dbReference type="Proteomes" id="UP000221165"/>
    </source>
</evidence>
<dbReference type="VEuPathDB" id="ToxoDB:CSUI_004003"/>
<keyword evidence="2" id="KW-1185">Reference proteome</keyword>
<proteinExistence type="predicted"/>
<dbReference type="InterPro" id="IPR037221">
    <property type="entry name" value="H-type_lectin_dom_sf"/>
</dbReference>
<dbReference type="Gene3D" id="2.60.40.2080">
    <property type="match status" value="1"/>
</dbReference>
<reference evidence="1 2" key="1">
    <citation type="journal article" date="2017" name="Int. J. Parasitol.">
        <title>The genome of the protozoan parasite Cystoisospora suis and a reverse vaccinology approach to identify vaccine candidates.</title>
        <authorList>
            <person name="Palmieri N."/>
            <person name="Shrestha A."/>
            <person name="Ruttkowski B."/>
            <person name="Beck T."/>
            <person name="Vogl C."/>
            <person name="Tomley F."/>
            <person name="Blake D.P."/>
            <person name="Joachim A."/>
        </authorList>
    </citation>
    <scope>NUCLEOTIDE SEQUENCE [LARGE SCALE GENOMIC DNA]</scope>
    <source>
        <strain evidence="1 2">Wien I</strain>
    </source>
</reference>
<dbReference type="OrthoDB" id="347314at2759"/>
<accession>A0A2C6KYR9</accession>
<gene>
    <name evidence="1" type="ORF">CSUI_004003</name>
</gene>
<evidence type="ECO:0000313" key="1">
    <source>
        <dbReference type="EMBL" id="PHJ22147.1"/>
    </source>
</evidence>
<comment type="caution">
    <text evidence="1">The sequence shown here is derived from an EMBL/GenBank/DDBJ whole genome shotgun (WGS) entry which is preliminary data.</text>
</comment>
<dbReference type="EMBL" id="MIGC01001798">
    <property type="protein sequence ID" value="PHJ22147.1"/>
    <property type="molecule type" value="Genomic_DNA"/>
</dbReference>
<sequence>MHACHLFSRACPLRCGGQVFGAVLLLAVVFGWQLVNGSTPRLEVGDAELATGKWTAIKFSRSMTEPVVFTSPPNVETNNFGMVMIGDVKTTGFSARMYFPSCASPGGTGSGTKFPVHWLAVESTSEGYFDGSTKQRVDWTAHVATISWSGTLAARTVRSNAAAVWENRATPNILIAVQNQKEMIQGLYSSSEYINPLVVNKNEGEEVQFSFSRKISYRRDFKLNIGILRYDAVPGAIISGVHLQVRSYELKANESTAIASFDSTRAIPLLFAVQMATAAEAPHSLSSRRPLSSSRNDGGSLIALEDCRESATKQPHVFSVTSASAALRVNGGPNCRKPAATVPAMAAEGCKLLCETLWNKRSSDYWACEDVAECFLKDMRSGDVVHTLAEIDVTMRDTLTSGCAFETRVPDVESQYDEFGTLREADAESGSVWSSDDHCELGRSRVEIVSALYMKRGAQFPAALCEAIDVTSKVKSKCIAKGTPGCILGHSDLLDMAKEKSLACFSSGEAELHIFFNCLHGSRPGTAPREQYEKEIHQEFGSLQSLTVSPGCNPNEVPELVQALAGDRKATVLGYRTAGCRYEDVTASVASLCGAAFASGSVRCSVPVSSLPTKAELCPRFTSVGLTVRTRCIPEPVFQGAGAADSVPREPDCANAYSTVSGVSSAADTACQEDCAAVLASTCKEDTNKWICVATALPTCAVPNADRITCNIETSVGDYDEQSHTCGCPESHPPCSVEEVEATRYDWESSFKSAGSTGGVVVAKGRRALWLSDSSRWRYENGFTQDGGCGRNPWIVGVFCKAVGTVTLPVRGGECCFSSQLKLWQVLGMQMQKKPVGTIGAPVDPCLVSLSVQAFVSALPRTASSILSSRGVSSKSPCNRRGFCMPCFSREQLSKTVFMRVQVRGVQEKFSKPFSFCFAFGFRVCTVPKETDPGEGHLEAGWLAASGSWHKVAFSTAFSTLPVVIIGIPDTLTPFVRPVIRNVSASNFELKLSRQGCTTSDTQQVDTATVSWMAMAEGRYSTSNVRNPIRVMTVEVRGDHPALVSTGLDNLKDPDEVVALLQVQKVEPPTTTPDLVDVVISSLSSSRIQLLPVMKSKVDGAHTLTVGLIVMGKQHPTLAAGLPAVLSHRRFQTFSLPEGLFDPAAILGDDMLFSGTTAPHLFASAVVQRTSDSVPDVGDEVTLAKRPTMETMTFSLLAWQKVCQSFRPYSPADTKDIAVVGLYLTAGEAEFAAVSEFVGLVLPWQQPAAFLLVLGEQPTATVAHSGSPCNAVRAHSLIPSTSPSLYLTLKKTRLIRASRTALSLTWDPALSSRRPAGTPVSGPACAQMDFEPVRPILLTVKCTGNSRSWRRTVYAEVASNRFSLLPRTGADLPRICAVLRVAPRLPESTGKKLLFLPTRTKTFSWETR</sequence>